<evidence type="ECO:0000256" key="3">
    <source>
        <dbReference type="ARBA" id="ARBA00013229"/>
    </source>
</evidence>
<organism evidence="11">
    <name type="scientific">Musa acuminata subsp. malaccensis</name>
    <name type="common">Wild banana</name>
    <name type="synonym">Musa malaccensis</name>
    <dbReference type="NCBI Taxonomy" id="214687"/>
    <lineage>
        <taxon>Eukaryota</taxon>
        <taxon>Viridiplantae</taxon>
        <taxon>Streptophyta</taxon>
        <taxon>Embryophyta</taxon>
        <taxon>Tracheophyta</taxon>
        <taxon>Spermatophyta</taxon>
        <taxon>Magnoliopsida</taxon>
        <taxon>Liliopsida</taxon>
        <taxon>Zingiberales</taxon>
        <taxon>Musaceae</taxon>
        <taxon>Musa</taxon>
    </lineage>
</organism>
<evidence type="ECO:0000256" key="9">
    <source>
        <dbReference type="SAM" id="SignalP"/>
    </source>
</evidence>
<dbReference type="PANTHER" id="PTHR31321">
    <property type="entry name" value="ACYL-COA THIOESTER HYDROLASE YBHC-RELATED"/>
    <property type="match status" value="1"/>
</dbReference>
<dbReference type="GO" id="GO:0030599">
    <property type="term" value="F:pectinesterase activity"/>
    <property type="evidence" value="ECO:0007669"/>
    <property type="project" value="UniProtKB-EC"/>
</dbReference>
<comment type="catalytic activity">
    <reaction evidence="7">
        <text>[(1-&gt;4)-alpha-D-galacturonosyl methyl ester](n) + n H2O = [(1-&gt;4)-alpha-D-galacturonosyl](n) + n methanol + n H(+)</text>
        <dbReference type="Rhea" id="RHEA:22380"/>
        <dbReference type="Rhea" id="RHEA-COMP:14570"/>
        <dbReference type="Rhea" id="RHEA-COMP:14573"/>
        <dbReference type="ChEBI" id="CHEBI:15377"/>
        <dbReference type="ChEBI" id="CHEBI:15378"/>
        <dbReference type="ChEBI" id="CHEBI:17790"/>
        <dbReference type="ChEBI" id="CHEBI:140522"/>
        <dbReference type="ChEBI" id="CHEBI:140523"/>
        <dbReference type="EC" id="3.1.1.11"/>
    </reaction>
</comment>
<feature type="chain" id="PRO_5034241420" description="pectinesterase" evidence="9">
    <location>
        <begin position="20"/>
        <end position="332"/>
    </location>
</feature>
<keyword evidence="9" id="KW-0732">Signal</keyword>
<evidence type="ECO:0000259" key="10">
    <source>
        <dbReference type="Pfam" id="PF01095"/>
    </source>
</evidence>
<feature type="signal peptide" evidence="9">
    <location>
        <begin position="1"/>
        <end position="19"/>
    </location>
</feature>
<evidence type="ECO:0000256" key="2">
    <source>
        <dbReference type="ARBA" id="ARBA00008891"/>
    </source>
</evidence>
<evidence type="ECO:0000256" key="1">
    <source>
        <dbReference type="ARBA" id="ARBA00005184"/>
    </source>
</evidence>
<evidence type="ECO:0000256" key="6">
    <source>
        <dbReference type="ARBA" id="ARBA00023180"/>
    </source>
</evidence>
<reference evidence="11" key="1">
    <citation type="submission" date="2021-03" db="EMBL/GenBank/DDBJ databases">
        <authorList>
            <consortium name="Genoscope - CEA"/>
            <person name="William W."/>
        </authorList>
    </citation>
    <scope>NUCLEOTIDE SEQUENCE</scope>
    <source>
        <strain evidence="11">Doubled-haploid Pahang</strain>
    </source>
</reference>
<dbReference type="InterPro" id="IPR000070">
    <property type="entry name" value="Pectinesterase_cat"/>
</dbReference>
<name>A0A8D6ZJI6_MUSAM</name>
<keyword evidence="6" id="KW-0325">Glycoprotein</keyword>
<evidence type="ECO:0000256" key="7">
    <source>
        <dbReference type="ARBA" id="ARBA00047928"/>
    </source>
</evidence>
<dbReference type="InterPro" id="IPR012334">
    <property type="entry name" value="Pectin_lyas_fold"/>
</dbReference>
<sequence length="332" mass="36893">MLQLRWLVLFLSVFSFVSLRAPVAIAAASIARTIVVNLKGGGDFKSIQQAIDSVPDNNNKWTKIHVGAGVYSREKVNVKSTKSYIVLEGDGAQTTSIEWGDYNGDSSGHDTNTSATFTSYASNFVAKRITFKNTYNGFAKLTPAVAAWIFGDKSSFYYCSFIGFQDTLADTLGRQYFKGCYIEGVTDFIFGYGQSIYERCKISTVKSLEKPGYVTAQGRNNASDNSGFVFKWCTISGPQATYLGRAWKHYSRVIFYQTFMSAIIVPEGWYIWFSKGYEGVVTFAESGCTGPGSDLSGRVMWEKQLSDDELKKFIDISYIDGEGWLEAQPPLD</sequence>
<evidence type="ECO:0000256" key="8">
    <source>
        <dbReference type="ARBA" id="ARBA00057335"/>
    </source>
</evidence>
<dbReference type="SUPFAM" id="SSF51126">
    <property type="entry name" value="Pectin lyase-like"/>
    <property type="match status" value="1"/>
</dbReference>
<dbReference type="UniPathway" id="UPA00545">
    <property type="reaction ID" value="UER00823"/>
</dbReference>
<accession>A0A8D6ZJI6</accession>
<feature type="domain" description="Pectinesterase catalytic" evidence="10">
    <location>
        <begin position="34"/>
        <end position="321"/>
    </location>
</feature>
<comment type="similarity">
    <text evidence="2">Belongs to the pectinesterase family.</text>
</comment>
<comment type="function">
    <text evidence="8">Acts in the modification of cell walls via demethylesterification of cell wall pectin.</text>
</comment>
<dbReference type="EMBL" id="HG996472">
    <property type="protein sequence ID" value="CAG1831145.1"/>
    <property type="molecule type" value="Genomic_DNA"/>
</dbReference>
<evidence type="ECO:0000256" key="4">
    <source>
        <dbReference type="ARBA" id="ARBA00022801"/>
    </source>
</evidence>
<dbReference type="GO" id="GO:0045490">
    <property type="term" value="P:pectin catabolic process"/>
    <property type="evidence" value="ECO:0007669"/>
    <property type="project" value="UniProtKB-UniPathway"/>
</dbReference>
<evidence type="ECO:0000256" key="5">
    <source>
        <dbReference type="ARBA" id="ARBA00023085"/>
    </source>
</evidence>
<dbReference type="Gene3D" id="2.160.20.10">
    <property type="entry name" value="Single-stranded right-handed beta-helix, Pectin lyase-like"/>
    <property type="match status" value="1"/>
</dbReference>
<evidence type="ECO:0000313" key="11">
    <source>
        <dbReference type="EMBL" id="CAG1831145.1"/>
    </source>
</evidence>
<gene>
    <name evidence="11" type="ORF">GSMUA_343970.1</name>
</gene>
<dbReference type="FunFam" id="2.160.20.10:FF:000013">
    <property type="entry name" value="Pectinesterase"/>
    <property type="match status" value="1"/>
</dbReference>
<proteinExistence type="inferred from homology"/>
<protein>
    <recommendedName>
        <fullName evidence="3">pectinesterase</fullName>
        <ecNumber evidence="3">3.1.1.11</ecNumber>
    </recommendedName>
</protein>
<keyword evidence="4" id="KW-0378">Hydrolase</keyword>
<dbReference type="Pfam" id="PF01095">
    <property type="entry name" value="Pectinesterase"/>
    <property type="match status" value="1"/>
</dbReference>
<dbReference type="GO" id="GO:0042545">
    <property type="term" value="P:cell wall modification"/>
    <property type="evidence" value="ECO:0007669"/>
    <property type="project" value="InterPro"/>
</dbReference>
<keyword evidence="5" id="KW-0063">Aspartyl esterase</keyword>
<dbReference type="AlphaFoldDB" id="A0A8D6ZJI6"/>
<comment type="pathway">
    <text evidence="1">Glycan metabolism; pectin degradation; 2-dehydro-3-deoxy-D-gluconate from pectin: step 1/5.</text>
</comment>
<dbReference type="EC" id="3.1.1.11" evidence="3"/>
<dbReference type="InterPro" id="IPR011050">
    <property type="entry name" value="Pectin_lyase_fold/virulence"/>
</dbReference>
<dbReference type="PANTHER" id="PTHR31321:SF134">
    <property type="entry name" value="PECTINESTERASE"/>
    <property type="match status" value="1"/>
</dbReference>